<dbReference type="STRING" id="183478.A0A364NBV7"/>
<dbReference type="InterPro" id="IPR021838">
    <property type="entry name" value="DUF3431"/>
</dbReference>
<accession>A0A364NBV7</accession>
<evidence type="ECO:0000313" key="3">
    <source>
        <dbReference type="EMBL" id="RAR14795.1"/>
    </source>
</evidence>
<feature type="compositionally biased region" description="Basic and acidic residues" evidence="1">
    <location>
        <begin position="56"/>
        <end position="66"/>
    </location>
</feature>
<dbReference type="PANTHER" id="PTHR37490:SF2">
    <property type="match status" value="1"/>
</dbReference>
<proteinExistence type="predicted"/>
<feature type="region of interest" description="Disordered" evidence="1">
    <location>
        <begin position="35"/>
        <end position="66"/>
    </location>
</feature>
<keyword evidence="4" id="KW-1185">Reference proteome</keyword>
<keyword evidence="2" id="KW-0472">Membrane</keyword>
<organism evidence="3 4">
    <name type="scientific">Stemphylium lycopersici</name>
    <name type="common">Tomato gray leaf spot disease fungus</name>
    <name type="synonym">Thyrospora lycopersici</name>
    <dbReference type="NCBI Taxonomy" id="183478"/>
    <lineage>
        <taxon>Eukaryota</taxon>
        <taxon>Fungi</taxon>
        <taxon>Dikarya</taxon>
        <taxon>Ascomycota</taxon>
        <taxon>Pezizomycotina</taxon>
        <taxon>Dothideomycetes</taxon>
        <taxon>Pleosporomycetidae</taxon>
        <taxon>Pleosporales</taxon>
        <taxon>Pleosporineae</taxon>
        <taxon>Pleosporaceae</taxon>
        <taxon>Stemphylium</taxon>
    </lineage>
</organism>
<dbReference type="AlphaFoldDB" id="A0A364NBV7"/>
<dbReference type="Proteomes" id="UP000249619">
    <property type="component" value="Unassembled WGS sequence"/>
</dbReference>
<dbReference type="Pfam" id="PF11913">
    <property type="entry name" value="DUF3431"/>
    <property type="match status" value="1"/>
</dbReference>
<sequence>MPRRVVTFTAAIILLFSLIALFRFSRDSPQKIREPEESITGHHPYVKPNLPQWDPPKPKTEKDQSPADRLVLKVRLETEDVSWLDRLPAPWAKESITIDNEFAQLHPGGTRVDKGRVANAYLEWIIKNYHFLPKTMIFLPPERQQPNSVLQVPDAIARVRVPYIQSSGFVHLQCPLDDTCNHLDRPFHSPPHQLRTMDINMTKIWGLVFEGTPLAEDFATPPSAKFAVSKTQVQKRSVEEYLRAWTWLNKTTMDDDSAGLVLEYLWPYMFGMDPIFCPEFRKCECEVFVRC</sequence>
<dbReference type="PANTHER" id="PTHR37490">
    <property type="entry name" value="EXPRESSED PROTEIN"/>
    <property type="match status" value="1"/>
</dbReference>
<evidence type="ECO:0000256" key="2">
    <source>
        <dbReference type="SAM" id="Phobius"/>
    </source>
</evidence>
<dbReference type="EMBL" id="QGDH01000018">
    <property type="protein sequence ID" value="RAR14795.1"/>
    <property type="molecule type" value="Genomic_DNA"/>
</dbReference>
<evidence type="ECO:0000256" key="1">
    <source>
        <dbReference type="SAM" id="MobiDB-lite"/>
    </source>
</evidence>
<protein>
    <submittedName>
        <fullName evidence="3">Uncharacterized protein</fullName>
    </submittedName>
</protein>
<keyword evidence="2" id="KW-1133">Transmembrane helix</keyword>
<name>A0A364NBV7_STELY</name>
<gene>
    <name evidence="3" type="ORF">DDE83_001827</name>
</gene>
<comment type="caution">
    <text evidence="3">The sequence shown here is derived from an EMBL/GenBank/DDBJ whole genome shotgun (WGS) entry which is preliminary data.</text>
</comment>
<feature type="transmembrane region" description="Helical" evidence="2">
    <location>
        <begin position="6"/>
        <end position="24"/>
    </location>
</feature>
<evidence type="ECO:0000313" key="4">
    <source>
        <dbReference type="Proteomes" id="UP000249619"/>
    </source>
</evidence>
<keyword evidence="2" id="KW-0812">Transmembrane</keyword>
<reference evidence="4" key="1">
    <citation type="submission" date="2018-05" db="EMBL/GenBank/DDBJ databases">
        <title>Draft genome sequence of Stemphylium lycopersici strain CIDEFI 213.</title>
        <authorList>
            <person name="Medina R."/>
            <person name="Franco M.E.E."/>
            <person name="Lucentini C.G."/>
            <person name="Saparrat M.C.N."/>
            <person name="Balatti P.A."/>
        </authorList>
    </citation>
    <scope>NUCLEOTIDE SEQUENCE [LARGE SCALE GENOMIC DNA]</scope>
    <source>
        <strain evidence="4">CIDEFI 213</strain>
    </source>
</reference>